<keyword evidence="3" id="KW-1185">Reference proteome</keyword>
<evidence type="ECO:0000256" key="1">
    <source>
        <dbReference type="SAM" id="MobiDB-lite"/>
    </source>
</evidence>
<gene>
    <name evidence="2" type="ORF">BC938DRAFT_482426</name>
</gene>
<dbReference type="AlphaFoldDB" id="A0A433QE52"/>
<accession>A0A433QE52</accession>
<feature type="compositionally biased region" description="Pro residues" evidence="1">
    <location>
        <begin position="55"/>
        <end position="65"/>
    </location>
</feature>
<comment type="caution">
    <text evidence="2">The sequence shown here is derived from an EMBL/GenBank/DDBJ whole genome shotgun (WGS) entry which is preliminary data.</text>
</comment>
<proteinExistence type="predicted"/>
<name>A0A433QE52_9FUNG</name>
<reference evidence="2 3" key="1">
    <citation type="journal article" date="2018" name="New Phytol.">
        <title>Phylogenomics of Endogonaceae and evolution of mycorrhizas within Mucoromycota.</title>
        <authorList>
            <person name="Chang Y."/>
            <person name="Desiro A."/>
            <person name="Na H."/>
            <person name="Sandor L."/>
            <person name="Lipzen A."/>
            <person name="Clum A."/>
            <person name="Barry K."/>
            <person name="Grigoriev I.V."/>
            <person name="Martin F.M."/>
            <person name="Stajich J.E."/>
            <person name="Smith M.E."/>
            <person name="Bonito G."/>
            <person name="Spatafora J.W."/>
        </authorList>
    </citation>
    <scope>NUCLEOTIDE SEQUENCE [LARGE SCALE GENOMIC DNA]</scope>
    <source>
        <strain evidence="2 3">AD002</strain>
    </source>
</reference>
<dbReference type="EMBL" id="RBNJ01007314">
    <property type="protein sequence ID" value="RUS28037.1"/>
    <property type="molecule type" value="Genomic_DNA"/>
</dbReference>
<organism evidence="2 3">
    <name type="scientific">Jimgerdemannia flammicorona</name>
    <dbReference type="NCBI Taxonomy" id="994334"/>
    <lineage>
        <taxon>Eukaryota</taxon>
        <taxon>Fungi</taxon>
        <taxon>Fungi incertae sedis</taxon>
        <taxon>Mucoromycota</taxon>
        <taxon>Mucoromycotina</taxon>
        <taxon>Endogonomycetes</taxon>
        <taxon>Endogonales</taxon>
        <taxon>Endogonaceae</taxon>
        <taxon>Jimgerdemannia</taxon>
    </lineage>
</organism>
<sequence>MEYTTIGGTALRNNGVCCGGGDGMIIGIRYEDSDHIKPEKSKFIGQQIASSRPTPSSPTPDPAPPHSGRFLRPLGSYQRPRRFSSADAP</sequence>
<evidence type="ECO:0000313" key="3">
    <source>
        <dbReference type="Proteomes" id="UP000274822"/>
    </source>
</evidence>
<evidence type="ECO:0000313" key="2">
    <source>
        <dbReference type="EMBL" id="RUS28037.1"/>
    </source>
</evidence>
<feature type="region of interest" description="Disordered" evidence="1">
    <location>
        <begin position="47"/>
        <end position="89"/>
    </location>
</feature>
<protein>
    <submittedName>
        <fullName evidence="2">Uncharacterized protein</fullName>
    </submittedName>
</protein>
<dbReference type="Proteomes" id="UP000274822">
    <property type="component" value="Unassembled WGS sequence"/>
</dbReference>